<dbReference type="InterPro" id="IPR043128">
    <property type="entry name" value="Rev_trsase/Diguanyl_cyclase"/>
</dbReference>
<dbReference type="InterPro" id="IPR000477">
    <property type="entry name" value="RT_dom"/>
</dbReference>
<evidence type="ECO:0000313" key="2">
    <source>
        <dbReference type="EMBL" id="CAE7550167.1"/>
    </source>
</evidence>
<sequence length="894" mass="101059">MHLTATYRSAIRTARDVVSDIGEEAAAASGGLVELAAISENRSERDGSRLMGRKAGLSLQVPLSMLGEKDLAFPILKLRDWGQFTSQCLPSQAIGPGFIDVALLRGVPWETIHERDPLWLKTVFSESGFAHVPAVARLLAVPGQEEAILAYDLFHAFHLGVGKHFLGSCLALWSSHFPGGNVDKRFEGLESSFFTWCKANREVPVLTRLTKETIQWPSTFDYPAGSWFKGSVTTVLFKFLQATMCQQNWAHEPMLAKAAEAVQSINRFFSALYASDLYLEPGRAIEIAEDGLRFMRRLAWLAKQATKDERALWYAQRRDPLKWTTDHFALLFQAAAEDQVPVHWEQEGCDGVPFQVEELREVVNKGRNGRAVGLDLTSYELVKELCKNTTSEGSLLAWMESIRMGAPVPEEWLTTIITLLPKKPKPESPSDLRPISLSSAVSKVYGGLLLNRTRRALQPQGPEQCALGGRQTSDYLFAVMRTFSLETEWRFGLSWLKLDISKAYDSIHRWKILEYLRGNLPPSMWREFESWKQLLEPGRAQVRTPWGSAYISQTKGIRQGSVESPFIFAVAMECALRRAQSAEGWPRVLGGAPDMALSSLLYMDDSILWDTSRESLERKFTILSKELKQWGLKVNPKKTVFYSSPHAPSLPQIRLDGVVVQSSDALEVMGVRFAVPFKPAAIMDTGMAKARKKYFASREVLECRGPLKKRLQVFRTAVGGAALWYASAAPPNFQAMGALNTMQLEFVARMAGHKRRPDESWLDFRMRSLRAARQILSNAGMERWSTTWLRRHWQYRGHVVRAASRDQPPASSVMDGYRTLPWWRRQQASRDGVRHPAAFFPHLSNEEVRLNRAAGRAEWRELAADPVEWKKKEDQWVRQNDIAWCSGRQLTLTG</sequence>
<dbReference type="AlphaFoldDB" id="A0A812U130"/>
<proteinExistence type="predicted"/>
<dbReference type="SUPFAM" id="SSF56672">
    <property type="entry name" value="DNA/RNA polymerases"/>
    <property type="match status" value="1"/>
</dbReference>
<keyword evidence="3" id="KW-1185">Reference proteome</keyword>
<dbReference type="OrthoDB" id="410104at2759"/>
<gene>
    <name evidence="2" type="ORF">SNEC2469_LOCUS15849</name>
</gene>
<name>A0A812U130_9DINO</name>
<dbReference type="Pfam" id="PF00078">
    <property type="entry name" value="RVT_1"/>
    <property type="match status" value="1"/>
</dbReference>
<dbReference type="PANTHER" id="PTHR47027">
    <property type="entry name" value="REVERSE TRANSCRIPTASE DOMAIN-CONTAINING PROTEIN"/>
    <property type="match status" value="1"/>
</dbReference>
<organism evidence="2 3">
    <name type="scientific">Symbiodinium necroappetens</name>
    <dbReference type="NCBI Taxonomy" id="1628268"/>
    <lineage>
        <taxon>Eukaryota</taxon>
        <taxon>Sar</taxon>
        <taxon>Alveolata</taxon>
        <taxon>Dinophyceae</taxon>
        <taxon>Suessiales</taxon>
        <taxon>Symbiodiniaceae</taxon>
        <taxon>Symbiodinium</taxon>
    </lineage>
</organism>
<dbReference type="PROSITE" id="PS50878">
    <property type="entry name" value="RT_POL"/>
    <property type="match status" value="1"/>
</dbReference>
<accession>A0A812U130</accession>
<comment type="caution">
    <text evidence="2">The sequence shown here is derived from an EMBL/GenBank/DDBJ whole genome shotgun (WGS) entry which is preliminary data.</text>
</comment>
<dbReference type="EMBL" id="CAJNJA010025831">
    <property type="protein sequence ID" value="CAE7550167.1"/>
    <property type="molecule type" value="Genomic_DNA"/>
</dbReference>
<dbReference type="Proteomes" id="UP000601435">
    <property type="component" value="Unassembled WGS sequence"/>
</dbReference>
<reference evidence="2" key="1">
    <citation type="submission" date="2021-02" db="EMBL/GenBank/DDBJ databases">
        <authorList>
            <person name="Dougan E. K."/>
            <person name="Rhodes N."/>
            <person name="Thang M."/>
            <person name="Chan C."/>
        </authorList>
    </citation>
    <scope>NUCLEOTIDE SEQUENCE</scope>
</reference>
<feature type="domain" description="Reverse transcriptase" evidence="1">
    <location>
        <begin position="401"/>
        <end position="673"/>
    </location>
</feature>
<evidence type="ECO:0000313" key="3">
    <source>
        <dbReference type="Proteomes" id="UP000601435"/>
    </source>
</evidence>
<dbReference type="InterPro" id="IPR043502">
    <property type="entry name" value="DNA/RNA_pol_sf"/>
</dbReference>
<dbReference type="PANTHER" id="PTHR47027:SF20">
    <property type="entry name" value="REVERSE TRANSCRIPTASE-LIKE PROTEIN WITH RNA-DIRECTED DNA POLYMERASE DOMAIN"/>
    <property type="match status" value="1"/>
</dbReference>
<protein>
    <recommendedName>
        <fullName evidence="1">Reverse transcriptase domain-containing protein</fullName>
    </recommendedName>
</protein>
<evidence type="ECO:0000259" key="1">
    <source>
        <dbReference type="PROSITE" id="PS50878"/>
    </source>
</evidence>
<dbReference type="CDD" id="cd01650">
    <property type="entry name" value="RT_nLTR_like"/>
    <property type="match status" value="1"/>
</dbReference>
<dbReference type="Gene3D" id="3.30.70.270">
    <property type="match status" value="1"/>
</dbReference>